<keyword evidence="3" id="KW-0645">Protease</keyword>
<organism evidence="12 13">
    <name type="scientific">Ceratopteris richardii</name>
    <name type="common">Triangle waterfern</name>
    <dbReference type="NCBI Taxonomy" id="49495"/>
    <lineage>
        <taxon>Eukaryota</taxon>
        <taxon>Viridiplantae</taxon>
        <taxon>Streptophyta</taxon>
        <taxon>Embryophyta</taxon>
        <taxon>Tracheophyta</taxon>
        <taxon>Polypodiopsida</taxon>
        <taxon>Polypodiidae</taxon>
        <taxon>Polypodiales</taxon>
        <taxon>Pteridineae</taxon>
        <taxon>Pteridaceae</taxon>
        <taxon>Parkerioideae</taxon>
        <taxon>Ceratopteris</taxon>
    </lineage>
</organism>
<dbReference type="GO" id="GO:0009543">
    <property type="term" value="C:chloroplast thylakoid lumen"/>
    <property type="evidence" value="ECO:0007669"/>
    <property type="project" value="UniProtKB-SubCell"/>
</dbReference>
<evidence type="ECO:0000256" key="10">
    <source>
        <dbReference type="SAM" id="Phobius"/>
    </source>
</evidence>
<comment type="subcellular location">
    <subcellularLocation>
        <location evidence="1">Plastid</location>
        <location evidence="1">Chloroplast thylakoid lumen</location>
    </subcellularLocation>
</comment>
<dbReference type="GO" id="GO:0004252">
    <property type="term" value="F:serine-type endopeptidase activity"/>
    <property type="evidence" value="ECO:0007669"/>
    <property type="project" value="UniProtKB-EC"/>
</dbReference>
<gene>
    <name evidence="12" type="ORF">KP509_11G086300</name>
</gene>
<dbReference type="InterPro" id="IPR004447">
    <property type="entry name" value="Peptidase_S41A"/>
</dbReference>
<evidence type="ECO:0000256" key="4">
    <source>
        <dbReference type="ARBA" id="ARBA00022801"/>
    </source>
</evidence>
<dbReference type="Proteomes" id="UP000825935">
    <property type="component" value="Chromosome 11"/>
</dbReference>
<evidence type="ECO:0000259" key="11">
    <source>
        <dbReference type="PROSITE" id="PS50106"/>
    </source>
</evidence>
<dbReference type="GO" id="GO:0006508">
    <property type="term" value="P:proteolysis"/>
    <property type="evidence" value="ECO:0007669"/>
    <property type="project" value="UniProtKB-KW"/>
</dbReference>
<dbReference type="NCBIfam" id="TIGR00225">
    <property type="entry name" value="prc"/>
    <property type="match status" value="1"/>
</dbReference>
<feature type="transmembrane region" description="Helical" evidence="10">
    <location>
        <begin position="152"/>
        <end position="171"/>
    </location>
</feature>
<keyword evidence="6" id="KW-0793">Thylakoid</keyword>
<dbReference type="InterPro" id="IPR029045">
    <property type="entry name" value="ClpP/crotonase-like_dom_sf"/>
</dbReference>
<dbReference type="CDD" id="cd06782">
    <property type="entry name" value="cpPDZ_CPP-like"/>
    <property type="match status" value="1"/>
</dbReference>
<evidence type="ECO:0000256" key="2">
    <source>
        <dbReference type="ARBA" id="ARBA00009179"/>
    </source>
</evidence>
<keyword evidence="13" id="KW-1185">Reference proteome</keyword>
<dbReference type="EC" id="3.4.21.102" evidence="9"/>
<dbReference type="InterPro" id="IPR001478">
    <property type="entry name" value="PDZ"/>
</dbReference>
<keyword evidence="10" id="KW-1133">Transmembrane helix</keyword>
<dbReference type="SMART" id="SM00245">
    <property type="entry name" value="TSPc"/>
    <property type="match status" value="1"/>
</dbReference>
<keyword evidence="4" id="KW-0378">Hydrolase</keyword>
<dbReference type="Pfam" id="PF17820">
    <property type="entry name" value="PDZ_6"/>
    <property type="match status" value="1"/>
</dbReference>
<proteinExistence type="inferred from homology"/>
<dbReference type="SUPFAM" id="SSF52096">
    <property type="entry name" value="ClpP/crotonase"/>
    <property type="match status" value="1"/>
</dbReference>
<keyword evidence="10" id="KW-0812">Transmembrane</keyword>
<keyword evidence="10" id="KW-0472">Membrane</keyword>
<name>A0A8T2TXI3_CERRI</name>
<evidence type="ECO:0000313" key="12">
    <source>
        <dbReference type="EMBL" id="KAH7426135.1"/>
    </source>
</evidence>
<dbReference type="OMA" id="EDAFCSC"/>
<evidence type="ECO:0000256" key="9">
    <source>
        <dbReference type="ARBA" id="ARBA00066637"/>
    </source>
</evidence>
<reference evidence="12" key="1">
    <citation type="submission" date="2021-08" db="EMBL/GenBank/DDBJ databases">
        <title>WGS assembly of Ceratopteris richardii.</title>
        <authorList>
            <person name="Marchant D.B."/>
            <person name="Chen G."/>
            <person name="Jenkins J."/>
            <person name="Shu S."/>
            <person name="Leebens-Mack J."/>
            <person name="Grimwood J."/>
            <person name="Schmutz J."/>
            <person name="Soltis P."/>
            <person name="Soltis D."/>
            <person name="Chen Z.-H."/>
        </authorList>
    </citation>
    <scope>NUCLEOTIDE SEQUENCE</scope>
    <source>
        <strain evidence="12">Whitten #5841</strain>
        <tissue evidence="12">Leaf</tissue>
    </source>
</reference>
<dbReference type="Pfam" id="PF03572">
    <property type="entry name" value="Peptidase_S41"/>
    <property type="match status" value="1"/>
</dbReference>
<dbReference type="PANTHER" id="PTHR32060:SF7">
    <property type="entry name" value="CARBOXYL-TERMINAL-PROCESSING PEPTIDASE 2, CHLOROPLASTIC"/>
    <property type="match status" value="1"/>
</dbReference>
<evidence type="ECO:0000256" key="3">
    <source>
        <dbReference type="ARBA" id="ARBA00022670"/>
    </source>
</evidence>
<dbReference type="PROSITE" id="PS50106">
    <property type="entry name" value="PDZ"/>
    <property type="match status" value="1"/>
</dbReference>
<protein>
    <recommendedName>
        <fullName evidence="9">C-terminal processing peptidase</fullName>
        <ecNumber evidence="9">3.4.21.102</ecNumber>
    </recommendedName>
</protein>
<evidence type="ECO:0000256" key="5">
    <source>
        <dbReference type="ARBA" id="ARBA00022825"/>
    </source>
</evidence>
<comment type="caution">
    <text evidence="12">The sequence shown here is derived from an EMBL/GenBank/DDBJ whole genome shotgun (WGS) entry which is preliminary data.</text>
</comment>
<accession>A0A8T2TXI3</accession>
<dbReference type="AlphaFoldDB" id="A0A8T2TXI3"/>
<dbReference type="EMBL" id="CM035416">
    <property type="protein sequence ID" value="KAH7426134.1"/>
    <property type="molecule type" value="Genomic_DNA"/>
</dbReference>
<dbReference type="InterPro" id="IPR041489">
    <property type="entry name" value="PDZ_6"/>
</dbReference>
<dbReference type="Gene3D" id="3.30.750.44">
    <property type="match status" value="1"/>
</dbReference>
<comment type="similarity">
    <text evidence="2">Belongs to the peptidase S41A family.</text>
</comment>
<comment type="catalytic activity">
    <reaction evidence="7">
        <text>The enzyme shows specific recognition of a C-terminal tripeptide, Xaa-Yaa-Zaa, in which Xaa is preferably Ala or Leu, Yaa is preferably Ala or Tyr, and Zaa is preferably Ala, but then cleaves at a variable distance from the C-terminus. A typical cleavage is -Ala-Ala-|-Arg-Ala-Ala-Lys-Glu-Asn-Tyr-Ala-Leu-Ala-Ala.</text>
        <dbReference type="EC" id="3.4.21.102"/>
    </reaction>
</comment>
<dbReference type="FunFam" id="3.30.750.44:FF:000002">
    <property type="entry name" value="carboxyl-terminal-processing peptidase 2, chloroplastic"/>
    <property type="match status" value="1"/>
</dbReference>
<dbReference type="FunFam" id="3.90.226.10:FF:000043">
    <property type="entry name" value="carboxyl-terminal-processing peptidase 2, chloroplastic"/>
    <property type="match status" value="1"/>
</dbReference>
<dbReference type="InterPro" id="IPR036034">
    <property type="entry name" value="PDZ_sf"/>
</dbReference>
<dbReference type="FunFam" id="2.30.42.10:FF:000063">
    <property type="entry name" value="Peptidase, S41 family"/>
    <property type="match status" value="1"/>
</dbReference>
<dbReference type="PANTHER" id="PTHR32060">
    <property type="entry name" value="TAIL-SPECIFIC PROTEASE"/>
    <property type="match status" value="1"/>
</dbReference>
<dbReference type="EMBL" id="CM035416">
    <property type="protein sequence ID" value="KAH7426135.1"/>
    <property type="molecule type" value="Genomic_DNA"/>
</dbReference>
<dbReference type="OrthoDB" id="43580at2759"/>
<evidence type="ECO:0000256" key="6">
    <source>
        <dbReference type="ARBA" id="ARBA00023078"/>
    </source>
</evidence>
<dbReference type="CDD" id="cd07560">
    <property type="entry name" value="Peptidase_S41_CPP"/>
    <property type="match status" value="1"/>
</dbReference>
<dbReference type="SUPFAM" id="SSF50156">
    <property type="entry name" value="PDZ domain-like"/>
    <property type="match status" value="1"/>
</dbReference>
<dbReference type="SMART" id="SM00228">
    <property type="entry name" value="PDZ"/>
    <property type="match status" value="1"/>
</dbReference>
<feature type="domain" description="PDZ" evidence="11">
    <location>
        <begin position="251"/>
        <end position="324"/>
    </location>
</feature>
<evidence type="ECO:0000313" key="13">
    <source>
        <dbReference type="Proteomes" id="UP000825935"/>
    </source>
</evidence>
<dbReference type="Gene3D" id="3.90.226.10">
    <property type="entry name" value="2-enoyl-CoA Hydratase, Chain A, domain 1"/>
    <property type="match status" value="1"/>
</dbReference>
<comment type="function">
    <text evidence="8">Protease involved in the C-terminal processing of the chloroplastic D1 protein of photosystem II. This proteolytic processing is necessary to allow the light-driven assembly of the tetranuclear manganese cluster, which is responsible for photosynthetic water oxidation.</text>
</comment>
<dbReference type="Gene3D" id="2.30.42.10">
    <property type="match status" value="1"/>
</dbReference>
<evidence type="ECO:0000256" key="1">
    <source>
        <dbReference type="ARBA" id="ARBA00004456"/>
    </source>
</evidence>
<dbReference type="InterPro" id="IPR005151">
    <property type="entry name" value="Tail-specific_protease"/>
</dbReference>
<sequence length="567" mass="62763">MSATFIHSTAMCSHQTFSTYLSSSFSACENIPFSIDAGLYLRVPMLHSRTGIAWRISRTTGLRGIHFSSKPCEVHVCMYQNYSSRSSKEDAVPLKVMQVSLHDMIKLAHNFFLCCKSLQSTFQDIEVIRTSTVHDWLRSVPSLHLQWRRRTVISLFSFVMASVLFIIGAPITSPNISSWALTEENLIFLEAWRTIDRAYIDKTFNGQNWFRYREDALRHEPMNNREQTYSAIRKMVMTLEDPFTRFFEPEQFNVVRSGKKGDVTGVGLEVGFDASGANANLVVIAPVIGGPADRAGIVPGDIISEIDGIQTAGLGLYEAAQRLQGPENSDVKLTVVKKQSGITNSLVLVRERIRINPVSWRLCEIEQEGKDPARIGYIRLSTFNENASRSIKAAVKSLKDSGAKSFILDMRNNGGGLFPAGIQIARMWLEKGTIVYITDALGVRDIYEADGTGTISTEEPLAVLVNKGTASASEILAGALKDNKRATILGERTFGKGKIQSVFELSDGSGMAVTIARYETPAHIDIDKVGITPDRPLPSLAPLDEDEFCRCIIDSSLPCHMPPSTFF</sequence>
<keyword evidence="5" id="KW-0720">Serine protease</keyword>
<evidence type="ECO:0000256" key="8">
    <source>
        <dbReference type="ARBA" id="ARBA00060065"/>
    </source>
</evidence>
<evidence type="ECO:0000256" key="7">
    <source>
        <dbReference type="ARBA" id="ARBA00051784"/>
    </source>
</evidence>